<proteinExistence type="predicted"/>
<evidence type="ECO:0000313" key="2">
    <source>
        <dbReference type="Proteomes" id="UP000886858"/>
    </source>
</evidence>
<dbReference type="AlphaFoldDB" id="A0A9D2I465"/>
<reference evidence="1" key="2">
    <citation type="submission" date="2021-04" db="EMBL/GenBank/DDBJ databases">
        <authorList>
            <person name="Gilroy R."/>
        </authorList>
    </citation>
    <scope>NUCLEOTIDE SEQUENCE</scope>
    <source>
        <strain evidence="1">CHK179-7159</strain>
    </source>
</reference>
<protein>
    <submittedName>
        <fullName evidence="1">Uncharacterized protein</fullName>
    </submittedName>
</protein>
<comment type="caution">
    <text evidence="1">The sequence shown here is derived from an EMBL/GenBank/DDBJ whole genome shotgun (WGS) entry which is preliminary data.</text>
</comment>
<dbReference type="Proteomes" id="UP000886858">
    <property type="component" value="Unassembled WGS sequence"/>
</dbReference>
<organism evidence="1 2">
    <name type="scientific">Candidatus Eisenbergiella merdipullorum</name>
    <dbReference type="NCBI Taxonomy" id="2838553"/>
    <lineage>
        <taxon>Bacteria</taxon>
        <taxon>Bacillati</taxon>
        <taxon>Bacillota</taxon>
        <taxon>Clostridia</taxon>
        <taxon>Lachnospirales</taxon>
        <taxon>Lachnospiraceae</taxon>
        <taxon>Eisenbergiella</taxon>
    </lineage>
</organism>
<reference evidence="1" key="1">
    <citation type="journal article" date="2021" name="PeerJ">
        <title>Extensive microbial diversity within the chicken gut microbiome revealed by metagenomics and culture.</title>
        <authorList>
            <person name="Gilroy R."/>
            <person name="Ravi A."/>
            <person name="Getino M."/>
            <person name="Pursley I."/>
            <person name="Horton D.L."/>
            <person name="Alikhan N.F."/>
            <person name="Baker D."/>
            <person name="Gharbi K."/>
            <person name="Hall N."/>
            <person name="Watson M."/>
            <person name="Adriaenssens E.M."/>
            <person name="Foster-Nyarko E."/>
            <person name="Jarju S."/>
            <person name="Secka A."/>
            <person name="Antonio M."/>
            <person name="Oren A."/>
            <person name="Chaudhuri R.R."/>
            <person name="La Ragione R."/>
            <person name="Hildebrand F."/>
            <person name="Pallen M.J."/>
        </authorList>
    </citation>
    <scope>NUCLEOTIDE SEQUENCE</scope>
    <source>
        <strain evidence="1">CHK179-7159</strain>
    </source>
</reference>
<name>A0A9D2I465_9FIRM</name>
<evidence type="ECO:0000313" key="1">
    <source>
        <dbReference type="EMBL" id="HJA91732.1"/>
    </source>
</evidence>
<dbReference type="EMBL" id="DWYY01000013">
    <property type="protein sequence ID" value="HJA91732.1"/>
    <property type="molecule type" value="Genomic_DNA"/>
</dbReference>
<sequence length="64" mass="7651">MDEDEAHKAHIQYTFNILIWQTRINGISEYTEATMKIAEVKDRKPDFINRLVEVWENSVRATHF</sequence>
<accession>A0A9D2I465</accession>
<gene>
    <name evidence="1" type="ORF">H9717_01200</name>
</gene>